<accession>A0A7W6EC66</accession>
<sequence>MFDPARISPKKVPVLIGFMALAVSASGASAHDITDAILTDRAATCADYVGKNTATGTDVQERLRYTATIIITKNGNTCSIASNAVPNHDFNATGRFANPFSQQKQNYTISAKPRANSVPTALSLRTDNAIFLNGVKLDLMAAGCFGVRDGRIGCGDMDTPYRYDPMGPGGNFGTDEHNAHTQPDGTYHYHGNPLALFEQTKPQTPSPVIGFAADGFPIFGSYIDDNGAIRPATTSYQLKTGTRSGGPGGRYDGTFIDDWEFVAGSGDLDQCNGMMQNGVYGYVVTATYPHVLGCFTGTPDASFNKRPPNRG</sequence>
<protein>
    <recommendedName>
        <fullName evidence="2">YHYH domain-containing protein</fullName>
    </recommendedName>
</protein>
<keyword evidence="1" id="KW-0732">Signal</keyword>
<organism evidence="3 4">
    <name type="scientific">Sulfitobacter undariae</name>
    <dbReference type="NCBI Taxonomy" id="1563671"/>
    <lineage>
        <taxon>Bacteria</taxon>
        <taxon>Pseudomonadati</taxon>
        <taxon>Pseudomonadota</taxon>
        <taxon>Alphaproteobacteria</taxon>
        <taxon>Rhodobacterales</taxon>
        <taxon>Roseobacteraceae</taxon>
        <taxon>Sulfitobacter</taxon>
    </lineage>
</organism>
<feature type="domain" description="YHYH" evidence="2">
    <location>
        <begin position="107"/>
        <end position="297"/>
    </location>
</feature>
<reference evidence="3 4" key="1">
    <citation type="submission" date="2020-08" db="EMBL/GenBank/DDBJ databases">
        <title>Genomic Encyclopedia of Type Strains, Phase IV (KMG-IV): sequencing the most valuable type-strain genomes for metagenomic binning, comparative biology and taxonomic classification.</title>
        <authorList>
            <person name="Goeker M."/>
        </authorList>
    </citation>
    <scope>NUCLEOTIDE SEQUENCE [LARGE SCALE GENOMIC DNA]</scope>
    <source>
        <strain evidence="3 4">DSM 102234</strain>
    </source>
</reference>
<dbReference type="Proteomes" id="UP000530268">
    <property type="component" value="Unassembled WGS sequence"/>
</dbReference>
<name>A0A7W6EC66_9RHOB</name>
<dbReference type="EMBL" id="JACIEI010000015">
    <property type="protein sequence ID" value="MBB3995503.1"/>
    <property type="molecule type" value="Genomic_DNA"/>
</dbReference>
<dbReference type="InterPro" id="IPR025924">
    <property type="entry name" value="YHYH_dom"/>
</dbReference>
<gene>
    <name evidence="3" type="ORF">GGR95_003159</name>
</gene>
<evidence type="ECO:0000313" key="4">
    <source>
        <dbReference type="Proteomes" id="UP000530268"/>
    </source>
</evidence>
<feature type="chain" id="PRO_5030713483" description="YHYH domain-containing protein" evidence="1">
    <location>
        <begin position="31"/>
        <end position="311"/>
    </location>
</feature>
<proteinExistence type="predicted"/>
<dbReference type="AlphaFoldDB" id="A0A7W6EC66"/>
<keyword evidence="4" id="KW-1185">Reference proteome</keyword>
<evidence type="ECO:0000256" key="1">
    <source>
        <dbReference type="SAM" id="SignalP"/>
    </source>
</evidence>
<feature type="signal peptide" evidence="1">
    <location>
        <begin position="1"/>
        <end position="30"/>
    </location>
</feature>
<evidence type="ECO:0000259" key="2">
    <source>
        <dbReference type="Pfam" id="PF14240"/>
    </source>
</evidence>
<evidence type="ECO:0000313" key="3">
    <source>
        <dbReference type="EMBL" id="MBB3995503.1"/>
    </source>
</evidence>
<comment type="caution">
    <text evidence="3">The sequence shown here is derived from an EMBL/GenBank/DDBJ whole genome shotgun (WGS) entry which is preliminary data.</text>
</comment>
<dbReference type="RefSeq" id="WP_184567478.1">
    <property type="nucleotide sequence ID" value="NZ_JACIEI010000015.1"/>
</dbReference>
<dbReference type="Pfam" id="PF14240">
    <property type="entry name" value="YHYH"/>
    <property type="match status" value="1"/>
</dbReference>